<keyword evidence="1" id="KW-0547">Nucleotide-binding</keyword>
<organism evidence="6 7">
    <name type="scientific">Venturia inaequalis</name>
    <name type="common">Apple scab fungus</name>
    <dbReference type="NCBI Taxonomy" id="5025"/>
    <lineage>
        <taxon>Eukaryota</taxon>
        <taxon>Fungi</taxon>
        <taxon>Dikarya</taxon>
        <taxon>Ascomycota</taxon>
        <taxon>Pezizomycotina</taxon>
        <taxon>Dothideomycetes</taxon>
        <taxon>Pleosporomycetidae</taxon>
        <taxon>Venturiales</taxon>
        <taxon>Venturiaceae</taxon>
        <taxon>Venturia</taxon>
    </lineage>
</organism>
<dbReference type="SMART" id="SM00487">
    <property type="entry name" value="DEXDc"/>
    <property type="match status" value="1"/>
</dbReference>
<dbReference type="GO" id="GO:0008094">
    <property type="term" value="F:ATP-dependent activity, acting on DNA"/>
    <property type="evidence" value="ECO:0007669"/>
    <property type="project" value="TreeGrafter"/>
</dbReference>
<sequence length="640" mass="71260">MSFDRSHPKRQRLEIARPDHVYSAQSFNSNHCSTYCQESLIGVHDSHPSTIINVPRSRTTPKIEAETTVCYGMMSEINAHLPSISDPPSAFATVSWRNISRSYGISGKPAPTLVILPVSLLNTWEEELSQHVLPGIIKWTRCHGSSRPSTVSALDSYDIVFTTYHTVASEWRKNYKKGTSSLFSTHWQRVVLDEAHWIRNCHTQMAKAVFSLNSVSRWAVTGTPLQNSLSDFSSLLQFIRAAPYSDGESFDADITRVWKSGNVEEATKRLKRLLCCVLLRRAKSTIKLPPRHDTVCPLDFSKEERFAYDEAKGEALKVVDEALMSGPSAPKNYVNALQRINNLRTLCNMGTHRRRPISMLSSVSPLQDWSTVAQQASNVLAEFGDMVCHHCGIGIEASDSSAVRVDPLHSPFLSSCGRLTCWSCKKRLLKNGADSVPCGHTPSCPAAPVASMGLDTACDSPPYHDSAPLPTKIAAVVSQLSTLDYSIKSVVFSYWTSTLDLIQQGLEREGIDCVRFDGQATLKQRNKAVQAFRSNPSIRVMLLSLSCGAVGLNLTVASRAYLIEPHWNPTLEEQALARIHRLGQTKEVTTVRFYMRNSFEEHVMKIQQNKKDLADLLLVPNNESQGSTNVRRLEESVLDQ</sequence>
<dbReference type="Pfam" id="PF00271">
    <property type="entry name" value="Helicase_C"/>
    <property type="match status" value="1"/>
</dbReference>
<dbReference type="InterPro" id="IPR050628">
    <property type="entry name" value="SNF2_RAD54_helicase_TF"/>
</dbReference>
<keyword evidence="2" id="KW-0378">Hydrolase</keyword>
<dbReference type="GO" id="GO:0005634">
    <property type="term" value="C:nucleus"/>
    <property type="evidence" value="ECO:0007669"/>
    <property type="project" value="TreeGrafter"/>
</dbReference>
<dbReference type="EMBL" id="WNWS01000036">
    <property type="protein sequence ID" value="KAE9985891.1"/>
    <property type="molecule type" value="Genomic_DNA"/>
</dbReference>
<comment type="caution">
    <text evidence="6">The sequence shown here is derived from an EMBL/GenBank/DDBJ whole genome shotgun (WGS) entry which is preliminary data.</text>
</comment>
<dbReference type="SMART" id="SM00490">
    <property type="entry name" value="HELICc"/>
    <property type="match status" value="1"/>
</dbReference>
<evidence type="ECO:0000313" key="7">
    <source>
        <dbReference type="Proteomes" id="UP000447873"/>
    </source>
</evidence>
<reference evidence="6 7" key="1">
    <citation type="submission" date="2018-12" db="EMBL/GenBank/DDBJ databases">
        <title>Venturia inaequalis Genome Resource.</title>
        <authorList>
            <person name="Lichtner F.J."/>
        </authorList>
    </citation>
    <scope>NUCLEOTIDE SEQUENCE [LARGE SCALE GENOMIC DNA]</scope>
    <source>
        <strain evidence="6 7">120213</strain>
    </source>
</reference>
<dbReference type="InterPro" id="IPR014001">
    <property type="entry name" value="Helicase_ATP-bd"/>
</dbReference>
<dbReference type="InterPro" id="IPR027417">
    <property type="entry name" value="P-loop_NTPase"/>
</dbReference>
<name>A0A8H3VCA1_VENIN</name>
<dbReference type="CDD" id="cd18008">
    <property type="entry name" value="DEXDc_SHPRH-like"/>
    <property type="match status" value="1"/>
</dbReference>
<dbReference type="Proteomes" id="UP000447873">
    <property type="component" value="Unassembled WGS sequence"/>
</dbReference>
<dbReference type="PANTHER" id="PTHR45626:SF22">
    <property type="entry name" value="DNA REPAIR PROTEIN RAD5"/>
    <property type="match status" value="1"/>
</dbReference>
<dbReference type="Pfam" id="PF00176">
    <property type="entry name" value="SNF2-rel_dom"/>
    <property type="match status" value="1"/>
</dbReference>
<feature type="domain" description="Helicase C-terminal" evidence="5">
    <location>
        <begin position="479"/>
        <end position="624"/>
    </location>
</feature>
<dbReference type="PROSITE" id="PS51192">
    <property type="entry name" value="HELICASE_ATP_BIND_1"/>
    <property type="match status" value="1"/>
</dbReference>
<evidence type="ECO:0000256" key="1">
    <source>
        <dbReference type="ARBA" id="ARBA00022741"/>
    </source>
</evidence>
<gene>
    <name evidence="6" type="ORF">EG328_006731</name>
</gene>
<evidence type="ECO:0000259" key="4">
    <source>
        <dbReference type="PROSITE" id="PS51192"/>
    </source>
</evidence>
<accession>A0A8H3VCA1</accession>
<dbReference type="GO" id="GO:0016787">
    <property type="term" value="F:hydrolase activity"/>
    <property type="evidence" value="ECO:0007669"/>
    <property type="project" value="UniProtKB-KW"/>
</dbReference>
<dbReference type="Gene3D" id="3.40.50.10810">
    <property type="entry name" value="Tandem AAA-ATPase domain"/>
    <property type="match status" value="1"/>
</dbReference>
<protein>
    <submittedName>
        <fullName evidence="6">Uncharacterized protein</fullName>
    </submittedName>
</protein>
<evidence type="ECO:0000256" key="3">
    <source>
        <dbReference type="ARBA" id="ARBA00022840"/>
    </source>
</evidence>
<dbReference type="AlphaFoldDB" id="A0A8H3VCA1"/>
<keyword evidence="3" id="KW-0067">ATP-binding</keyword>
<proteinExistence type="predicted"/>
<evidence type="ECO:0000259" key="5">
    <source>
        <dbReference type="PROSITE" id="PS51194"/>
    </source>
</evidence>
<dbReference type="InterPro" id="IPR001650">
    <property type="entry name" value="Helicase_C-like"/>
</dbReference>
<dbReference type="GO" id="GO:0005524">
    <property type="term" value="F:ATP binding"/>
    <property type="evidence" value="ECO:0007669"/>
    <property type="project" value="UniProtKB-KW"/>
</dbReference>
<feature type="domain" description="Helicase ATP-binding" evidence="4">
    <location>
        <begin position="90"/>
        <end position="242"/>
    </location>
</feature>
<dbReference type="Gene3D" id="3.40.50.300">
    <property type="entry name" value="P-loop containing nucleotide triphosphate hydrolases"/>
    <property type="match status" value="1"/>
</dbReference>
<dbReference type="CDD" id="cd18793">
    <property type="entry name" value="SF2_C_SNF"/>
    <property type="match status" value="1"/>
</dbReference>
<dbReference type="InterPro" id="IPR038718">
    <property type="entry name" value="SNF2-like_sf"/>
</dbReference>
<evidence type="ECO:0000256" key="2">
    <source>
        <dbReference type="ARBA" id="ARBA00022801"/>
    </source>
</evidence>
<dbReference type="InterPro" id="IPR000330">
    <property type="entry name" value="SNF2_N"/>
</dbReference>
<dbReference type="PANTHER" id="PTHR45626">
    <property type="entry name" value="TRANSCRIPTION TERMINATION FACTOR 2-RELATED"/>
    <property type="match status" value="1"/>
</dbReference>
<dbReference type="PROSITE" id="PS51194">
    <property type="entry name" value="HELICASE_CTER"/>
    <property type="match status" value="1"/>
</dbReference>
<evidence type="ECO:0000313" key="6">
    <source>
        <dbReference type="EMBL" id="KAE9985891.1"/>
    </source>
</evidence>
<dbReference type="InterPro" id="IPR049730">
    <property type="entry name" value="SNF2/RAD54-like_C"/>
</dbReference>
<dbReference type="GO" id="GO:0006281">
    <property type="term" value="P:DNA repair"/>
    <property type="evidence" value="ECO:0007669"/>
    <property type="project" value="TreeGrafter"/>
</dbReference>
<dbReference type="SUPFAM" id="SSF52540">
    <property type="entry name" value="P-loop containing nucleoside triphosphate hydrolases"/>
    <property type="match status" value="2"/>
</dbReference>